<dbReference type="AlphaFoldDB" id="A0A6J6NCH5"/>
<reference evidence="2" key="1">
    <citation type="submission" date="2020-05" db="EMBL/GenBank/DDBJ databases">
        <authorList>
            <person name="Chiriac C."/>
            <person name="Salcher M."/>
            <person name="Ghai R."/>
            <person name="Kavagutti S V."/>
        </authorList>
    </citation>
    <scope>NUCLEOTIDE SEQUENCE</scope>
</reference>
<sequence>MPRGNNVSERLAEGIAADRMDGGDRRAGGGECPDRSVDIGPFVDHLDRTAIGEFESCSGQHRLGDGGRVAETRRRCLVAGGGVLDDGPEVGQQAHALVGAPVGQSETTGFREDTPGLDQCAVAPVPNAVEAGDHVERSIGEWEIEHVADAEIGLRRARHGNVDQRRRGIQPAHGRSTSGGGIRRQTGAAGHVEQARASADTEAIEQQVVRWPRIRLEQVGPVRRLSAPTAPGLPPIAAV</sequence>
<feature type="region of interest" description="Disordered" evidence="1">
    <location>
        <begin position="14"/>
        <end position="36"/>
    </location>
</feature>
<evidence type="ECO:0000313" key="2">
    <source>
        <dbReference type="EMBL" id="CAB4682485.1"/>
    </source>
</evidence>
<dbReference type="EMBL" id="CAEZXM010000036">
    <property type="protein sequence ID" value="CAB4682485.1"/>
    <property type="molecule type" value="Genomic_DNA"/>
</dbReference>
<proteinExistence type="predicted"/>
<accession>A0A6J6NCH5</accession>
<name>A0A6J6NCH5_9ZZZZ</name>
<gene>
    <name evidence="2" type="ORF">UFOPK2366_00303</name>
</gene>
<feature type="region of interest" description="Disordered" evidence="1">
    <location>
        <begin position="162"/>
        <end position="199"/>
    </location>
</feature>
<evidence type="ECO:0000256" key="1">
    <source>
        <dbReference type="SAM" id="MobiDB-lite"/>
    </source>
</evidence>
<protein>
    <submittedName>
        <fullName evidence="2">Unannotated protein</fullName>
    </submittedName>
</protein>
<organism evidence="2">
    <name type="scientific">freshwater metagenome</name>
    <dbReference type="NCBI Taxonomy" id="449393"/>
    <lineage>
        <taxon>unclassified sequences</taxon>
        <taxon>metagenomes</taxon>
        <taxon>ecological metagenomes</taxon>
    </lineage>
</organism>